<evidence type="ECO:0000313" key="2">
    <source>
        <dbReference type="EMBL" id="KAG8627256.1"/>
    </source>
</evidence>
<protein>
    <submittedName>
        <fullName evidence="2">Uncharacterized protein</fullName>
    </submittedName>
</protein>
<evidence type="ECO:0000313" key="3">
    <source>
        <dbReference type="Proteomes" id="UP000809789"/>
    </source>
</evidence>
<keyword evidence="3" id="KW-1185">Reference proteome</keyword>
<reference evidence="2" key="1">
    <citation type="submission" date="2021-07" db="EMBL/GenBank/DDBJ databases">
        <title>Elsinoe batatas strain:CRI-CJ2 Genome sequencing and assembly.</title>
        <authorList>
            <person name="Huang L."/>
        </authorList>
    </citation>
    <scope>NUCLEOTIDE SEQUENCE</scope>
    <source>
        <strain evidence="2">CRI-CJ2</strain>
    </source>
</reference>
<sequence>MLKLFVLSGHYRGSGFAGKSIGLYCDRLSLQDNVTIDVSGSNGVPGRPAASAGKDTSAVDGARGQNGGTIDIFVQNGLEDQIGSLKLIANGGNGGKGGDVEAADSGRVGRGGAGGDGGNVTVQYGSTASRLGAILTKAGSGSWQYGLSILSKAIAADPQSWENMGVDTGNLLNTMTTLQQQTMSISNLQTQLKLAVDAGLDDDVVVAAGPLLQRVNSLYANAAAPDMSPETIDAVRALSTSAAAYNSDPFDDDVRLQFVSDLQAFPMPNTQQGGGSFAQALNDVTYALKASYSDLVNDVKGMVTVNPGRGGRNGKTKTVSNGAASARGGAAGRVRVNNLAFDGRPRDVSVASPFMLPEQIQMVMDQANSLYYTNAPDNILEAQRLYLRMVERLSMTTALGTGSGFDSALQRLSKVSLSAANGLRRHSDWANSMCKQILAGQDMWAHEPNWAPRLAWPYFANRATKRISSLATLEGSFQTYMGRLDNQVKAADAISAVTPTLQQSAAEARTRMAYFSGDNGPLAAAAGRIDALTPVLVAKHSAFLALMPDLINKINDKTNLDWGSLIDAIGGFVFGVANGVAQLASKGFDFRTKIKDRDTGGFIDKSKVISDLREAGDSLADVATAWSTRQDGTITVDQAQSQKLLATQDQIKSILKEFQDGIPGGASDALVGALNDYNAKDSFGQAQLQLDPTLPSVVNWFKTRVNSEQLQVMRLINYGASAIRFWALADADKTESPSPGPLQGSSALTEDLNKLTDDFESVLTGYAVNTITDFPRSNQQGKFWQIPAAQLAELKTLHAENKALNSPAMYKAYVNVPAPHTDAALDDLPDNRRLFADNYNVRIKQIRVWLPGATVSSSSSASSGDQRRPLSVNILHHGSETLIDTEKVARSYNHDIVKFNFQYDTTGVNSVKDCTSDRVYDTQHVTQTTYDGSSQNPTPQTFAPIGPFATWMQILG</sequence>
<proteinExistence type="predicted"/>
<feature type="region of interest" description="Disordered" evidence="1">
    <location>
        <begin position="39"/>
        <end position="63"/>
    </location>
</feature>
<dbReference type="AlphaFoldDB" id="A0A8K0PEX8"/>
<dbReference type="EMBL" id="JAESVG020000005">
    <property type="protein sequence ID" value="KAG8627256.1"/>
    <property type="molecule type" value="Genomic_DNA"/>
</dbReference>
<gene>
    <name evidence="2" type="ORF">KVT40_004739</name>
</gene>
<feature type="region of interest" description="Disordered" evidence="1">
    <location>
        <begin position="307"/>
        <end position="326"/>
    </location>
</feature>
<comment type="caution">
    <text evidence="2">The sequence shown here is derived from an EMBL/GenBank/DDBJ whole genome shotgun (WGS) entry which is preliminary data.</text>
</comment>
<dbReference type="OrthoDB" id="10016792at2759"/>
<organism evidence="2 3">
    <name type="scientific">Elsinoe batatas</name>
    <dbReference type="NCBI Taxonomy" id="2601811"/>
    <lineage>
        <taxon>Eukaryota</taxon>
        <taxon>Fungi</taxon>
        <taxon>Dikarya</taxon>
        <taxon>Ascomycota</taxon>
        <taxon>Pezizomycotina</taxon>
        <taxon>Dothideomycetes</taxon>
        <taxon>Dothideomycetidae</taxon>
        <taxon>Myriangiales</taxon>
        <taxon>Elsinoaceae</taxon>
        <taxon>Elsinoe</taxon>
    </lineage>
</organism>
<evidence type="ECO:0000256" key="1">
    <source>
        <dbReference type="SAM" id="MobiDB-lite"/>
    </source>
</evidence>
<dbReference type="Proteomes" id="UP000809789">
    <property type="component" value="Unassembled WGS sequence"/>
</dbReference>
<name>A0A8K0PEX8_9PEZI</name>
<accession>A0A8K0PEX8</accession>